<reference evidence="3" key="1">
    <citation type="journal article" date="2014" name="Int. J. Syst. Evol. Microbiol.">
        <title>Complete genome of a new Firmicutes species belonging to the dominant human colonic microbiota ('Ruminococcus bicirculans') reveals two chromosomes and a selective capacity to utilize plant glucans.</title>
        <authorList>
            <consortium name="NISC Comparative Sequencing Program"/>
            <person name="Wegmann U."/>
            <person name="Louis P."/>
            <person name="Goesmann A."/>
            <person name="Henrissat B."/>
            <person name="Duncan S.H."/>
            <person name="Flint H.J."/>
        </authorList>
    </citation>
    <scope>NUCLEOTIDE SEQUENCE</scope>
    <source>
        <strain evidence="3">JCM 4358</strain>
    </source>
</reference>
<sequence length="108" mass="12154">MAFGAAANTAAAPCCEQEATDFDSKNRRPEEVTIPTVNEPTGSHRQDKPDDHLEGPPLGEKPQPRRMSLARIRARRLLDTASDELVRLVMQASATGVYLWFVHWLERR</sequence>
<evidence type="ECO:0000256" key="1">
    <source>
        <dbReference type="SAM" id="MobiDB-lite"/>
    </source>
</evidence>
<keyword evidence="4" id="KW-1185">Reference proteome</keyword>
<dbReference type="EMBL" id="BAAASE010000002">
    <property type="protein sequence ID" value="GAA2391430.1"/>
    <property type="molecule type" value="Genomic_DNA"/>
</dbReference>
<gene>
    <name evidence="2" type="ORF">GCM10010255_20830</name>
    <name evidence="3" type="ORF">GCM10010255_20860</name>
</gene>
<reference evidence="3" key="3">
    <citation type="submission" date="2023-12" db="EMBL/GenBank/DDBJ databases">
        <authorList>
            <person name="Sun Q."/>
            <person name="Inoue M."/>
        </authorList>
    </citation>
    <scope>NUCLEOTIDE SEQUENCE</scope>
    <source>
        <strain evidence="3">JCM 4358</strain>
    </source>
</reference>
<organism evidence="3 4">
    <name type="scientific">Streptomyces coeruleofuscus</name>
    <dbReference type="NCBI Taxonomy" id="66879"/>
    <lineage>
        <taxon>Bacteria</taxon>
        <taxon>Bacillati</taxon>
        <taxon>Actinomycetota</taxon>
        <taxon>Actinomycetes</taxon>
        <taxon>Kitasatosporales</taxon>
        <taxon>Streptomycetaceae</taxon>
        <taxon>Streptomyces</taxon>
    </lineage>
</organism>
<evidence type="ECO:0000313" key="3">
    <source>
        <dbReference type="EMBL" id="GAA2391450.1"/>
    </source>
</evidence>
<proteinExistence type="predicted"/>
<dbReference type="EMBL" id="BAAASE010000002">
    <property type="protein sequence ID" value="GAA2391450.1"/>
    <property type="molecule type" value="Genomic_DNA"/>
</dbReference>
<feature type="compositionally biased region" description="Basic and acidic residues" evidence="1">
    <location>
        <begin position="22"/>
        <end position="31"/>
    </location>
</feature>
<evidence type="ECO:0000313" key="2">
    <source>
        <dbReference type="EMBL" id="GAA2391430.1"/>
    </source>
</evidence>
<feature type="region of interest" description="Disordered" evidence="1">
    <location>
        <begin position="1"/>
        <end position="67"/>
    </location>
</feature>
<feature type="compositionally biased region" description="Basic and acidic residues" evidence="1">
    <location>
        <begin position="42"/>
        <end position="54"/>
    </location>
</feature>
<feature type="compositionally biased region" description="Low complexity" evidence="1">
    <location>
        <begin position="1"/>
        <end position="12"/>
    </location>
</feature>
<dbReference type="RefSeq" id="WP_346137940.1">
    <property type="nucleotide sequence ID" value="NZ_BAAASE010000002.1"/>
</dbReference>
<dbReference type="Proteomes" id="UP001499986">
    <property type="component" value="Unassembled WGS sequence"/>
</dbReference>
<evidence type="ECO:0000313" key="4">
    <source>
        <dbReference type="Proteomes" id="UP001499986"/>
    </source>
</evidence>
<reference evidence="4" key="2">
    <citation type="journal article" date="2019" name="Int. J. Syst. Evol. Microbiol.">
        <title>The Global Catalogue of Microorganisms (GCM) 10K type strain sequencing project: providing services to taxonomists for standard genome sequencing and annotation.</title>
        <authorList>
            <consortium name="The Broad Institute Genomics Platform"/>
            <consortium name="The Broad Institute Genome Sequencing Center for Infectious Disease"/>
            <person name="Wu L."/>
            <person name="Ma J."/>
        </authorList>
    </citation>
    <scope>NUCLEOTIDE SEQUENCE [LARGE SCALE GENOMIC DNA]</scope>
    <source>
        <strain evidence="4">JCM 4358</strain>
    </source>
</reference>
<accession>A0ABP5V411</accession>
<protein>
    <submittedName>
        <fullName evidence="3">Uncharacterized protein</fullName>
    </submittedName>
</protein>
<name>A0ABP5V411_9ACTN</name>
<comment type="caution">
    <text evidence="3">The sequence shown here is derived from an EMBL/GenBank/DDBJ whole genome shotgun (WGS) entry which is preliminary data.</text>
</comment>